<dbReference type="Gene3D" id="3.30.200.20">
    <property type="entry name" value="Phosphorylase Kinase, domain 1"/>
    <property type="match status" value="1"/>
</dbReference>
<evidence type="ECO:0000256" key="3">
    <source>
        <dbReference type="ARBA" id="ARBA00022475"/>
    </source>
</evidence>
<keyword evidence="3" id="KW-0472">Membrane</keyword>
<dbReference type="Proteomes" id="UP001152523">
    <property type="component" value="Unassembled WGS sequence"/>
</dbReference>
<keyword evidence="8 11" id="KW-0067">ATP-binding</keyword>
<dbReference type="EMBL" id="CAMAPF010000939">
    <property type="protein sequence ID" value="CAH9126005.1"/>
    <property type="molecule type" value="Genomic_DNA"/>
</dbReference>
<dbReference type="PROSITE" id="PS50011">
    <property type="entry name" value="PROTEIN_KINASE_DOM"/>
    <property type="match status" value="1"/>
</dbReference>
<dbReference type="FunFam" id="3.30.200.20:FF:000228">
    <property type="entry name" value="Serine/threonine-protein kinase BIK1"/>
    <property type="match status" value="1"/>
</dbReference>
<evidence type="ECO:0000256" key="6">
    <source>
        <dbReference type="ARBA" id="ARBA00022741"/>
    </source>
</evidence>
<feature type="region of interest" description="Disordered" evidence="13">
    <location>
        <begin position="37"/>
        <end position="80"/>
    </location>
</feature>
<proteinExistence type="inferred from homology"/>
<evidence type="ECO:0000256" key="11">
    <source>
        <dbReference type="PROSITE-ProRule" id="PRU10141"/>
    </source>
</evidence>
<dbReference type="PROSITE" id="PS00107">
    <property type="entry name" value="PROTEIN_KINASE_ATP"/>
    <property type="match status" value="1"/>
</dbReference>
<gene>
    <name evidence="15" type="ORF">CEPIT_LOCUS17754</name>
    <name evidence="16" type="ORF">CEPIT_LOCUS27199</name>
</gene>
<dbReference type="GO" id="GO:0004674">
    <property type="term" value="F:protein serine/threonine kinase activity"/>
    <property type="evidence" value="ECO:0007669"/>
    <property type="project" value="UniProtKB-KW"/>
</dbReference>
<comment type="catalytic activity">
    <reaction evidence="9">
        <text>L-threonyl-[protein] + ATP = O-phospho-L-threonyl-[protein] + ADP + H(+)</text>
        <dbReference type="Rhea" id="RHEA:46608"/>
        <dbReference type="Rhea" id="RHEA-COMP:11060"/>
        <dbReference type="Rhea" id="RHEA-COMP:11605"/>
        <dbReference type="ChEBI" id="CHEBI:15378"/>
        <dbReference type="ChEBI" id="CHEBI:30013"/>
        <dbReference type="ChEBI" id="CHEBI:30616"/>
        <dbReference type="ChEBI" id="CHEBI:61977"/>
        <dbReference type="ChEBI" id="CHEBI:456216"/>
        <dbReference type="EC" id="2.7.11.1"/>
    </reaction>
</comment>
<evidence type="ECO:0000256" key="10">
    <source>
        <dbReference type="ARBA" id="ARBA00048679"/>
    </source>
</evidence>
<feature type="compositionally biased region" description="Low complexity" evidence="13">
    <location>
        <begin position="37"/>
        <end position="70"/>
    </location>
</feature>
<keyword evidence="5" id="KW-0808">Transferase</keyword>
<dbReference type="EC" id="2.7.11.1" evidence="2"/>
<dbReference type="InterPro" id="IPR017441">
    <property type="entry name" value="Protein_kinase_ATP_BS"/>
</dbReference>
<evidence type="ECO:0000313" key="17">
    <source>
        <dbReference type="Proteomes" id="UP001152523"/>
    </source>
</evidence>
<evidence type="ECO:0000256" key="13">
    <source>
        <dbReference type="SAM" id="MobiDB-lite"/>
    </source>
</evidence>
<evidence type="ECO:0000256" key="5">
    <source>
        <dbReference type="ARBA" id="ARBA00022679"/>
    </source>
</evidence>
<dbReference type="CDD" id="cd14066">
    <property type="entry name" value="STKc_IRAK"/>
    <property type="match status" value="1"/>
</dbReference>
<dbReference type="PROSITE" id="PS00108">
    <property type="entry name" value="PROTEIN_KINASE_ST"/>
    <property type="match status" value="1"/>
</dbReference>
<dbReference type="EMBL" id="CAMAPF010000141">
    <property type="protein sequence ID" value="CAH9106919.1"/>
    <property type="molecule type" value="Genomic_DNA"/>
</dbReference>
<dbReference type="InterPro" id="IPR001245">
    <property type="entry name" value="Ser-Thr/Tyr_kinase_cat_dom"/>
</dbReference>
<dbReference type="InterPro" id="IPR008271">
    <property type="entry name" value="Ser/Thr_kinase_AS"/>
</dbReference>
<reference evidence="16" key="1">
    <citation type="submission" date="2022-07" db="EMBL/GenBank/DDBJ databases">
        <authorList>
            <person name="Macas J."/>
            <person name="Novak P."/>
            <person name="Neumann P."/>
        </authorList>
    </citation>
    <scope>NUCLEOTIDE SEQUENCE</scope>
</reference>
<evidence type="ECO:0000256" key="8">
    <source>
        <dbReference type="ARBA" id="ARBA00022840"/>
    </source>
</evidence>
<dbReference type="Gene3D" id="1.10.510.10">
    <property type="entry name" value="Transferase(Phosphotransferase) domain 1"/>
    <property type="match status" value="1"/>
</dbReference>
<feature type="compositionally biased region" description="Basic and acidic residues" evidence="13">
    <location>
        <begin position="433"/>
        <end position="442"/>
    </location>
</feature>
<dbReference type="AlphaFoldDB" id="A0AAV0ESD4"/>
<dbReference type="PANTHER" id="PTHR45621">
    <property type="entry name" value="OS01G0588500 PROTEIN-RELATED"/>
    <property type="match status" value="1"/>
</dbReference>
<comment type="caution">
    <text evidence="16">The sequence shown here is derived from an EMBL/GenBank/DDBJ whole genome shotgun (WGS) entry which is preliminary data.</text>
</comment>
<dbReference type="InterPro" id="IPR000719">
    <property type="entry name" value="Prot_kinase_dom"/>
</dbReference>
<evidence type="ECO:0000256" key="2">
    <source>
        <dbReference type="ARBA" id="ARBA00012513"/>
    </source>
</evidence>
<feature type="binding site" evidence="11">
    <location>
        <position position="143"/>
    </location>
    <ligand>
        <name>ATP</name>
        <dbReference type="ChEBI" id="CHEBI:30616"/>
    </ligand>
</feature>
<dbReference type="GO" id="GO:0005524">
    <property type="term" value="F:ATP binding"/>
    <property type="evidence" value="ECO:0007669"/>
    <property type="project" value="UniProtKB-UniRule"/>
</dbReference>
<evidence type="ECO:0000313" key="15">
    <source>
        <dbReference type="EMBL" id="CAH9106919.1"/>
    </source>
</evidence>
<evidence type="ECO:0000256" key="12">
    <source>
        <dbReference type="RuleBase" id="RU000304"/>
    </source>
</evidence>
<dbReference type="SUPFAM" id="SSF56112">
    <property type="entry name" value="Protein kinase-like (PK-like)"/>
    <property type="match status" value="1"/>
</dbReference>
<dbReference type="InterPro" id="IPR050823">
    <property type="entry name" value="Plant_Ser_Thr_Prot_Kinase"/>
</dbReference>
<keyword evidence="6 11" id="KW-0547">Nucleotide-binding</keyword>
<evidence type="ECO:0000256" key="7">
    <source>
        <dbReference type="ARBA" id="ARBA00022777"/>
    </source>
</evidence>
<comment type="similarity">
    <text evidence="12">Belongs to the protein kinase superfamily.</text>
</comment>
<evidence type="ECO:0000259" key="14">
    <source>
        <dbReference type="PROSITE" id="PS50011"/>
    </source>
</evidence>
<dbReference type="Pfam" id="PF07714">
    <property type="entry name" value="PK_Tyr_Ser-Thr"/>
    <property type="match status" value="1"/>
</dbReference>
<comment type="catalytic activity">
    <reaction evidence="10">
        <text>L-seryl-[protein] + ATP = O-phospho-L-seryl-[protein] + ADP + H(+)</text>
        <dbReference type="Rhea" id="RHEA:17989"/>
        <dbReference type="Rhea" id="RHEA-COMP:9863"/>
        <dbReference type="Rhea" id="RHEA-COMP:11604"/>
        <dbReference type="ChEBI" id="CHEBI:15378"/>
        <dbReference type="ChEBI" id="CHEBI:29999"/>
        <dbReference type="ChEBI" id="CHEBI:30616"/>
        <dbReference type="ChEBI" id="CHEBI:83421"/>
        <dbReference type="ChEBI" id="CHEBI:456216"/>
        <dbReference type="EC" id="2.7.11.1"/>
    </reaction>
</comment>
<keyword evidence="7" id="KW-0418">Kinase</keyword>
<organism evidence="16 17">
    <name type="scientific">Cuscuta epithymum</name>
    <dbReference type="NCBI Taxonomy" id="186058"/>
    <lineage>
        <taxon>Eukaryota</taxon>
        <taxon>Viridiplantae</taxon>
        <taxon>Streptophyta</taxon>
        <taxon>Embryophyta</taxon>
        <taxon>Tracheophyta</taxon>
        <taxon>Spermatophyta</taxon>
        <taxon>Magnoliopsida</taxon>
        <taxon>eudicotyledons</taxon>
        <taxon>Gunneridae</taxon>
        <taxon>Pentapetalae</taxon>
        <taxon>asterids</taxon>
        <taxon>lamiids</taxon>
        <taxon>Solanales</taxon>
        <taxon>Convolvulaceae</taxon>
        <taxon>Cuscuteae</taxon>
        <taxon>Cuscuta</taxon>
        <taxon>Cuscuta subgen. Cuscuta</taxon>
    </lineage>
</organism>
<dbReference type="InterPro" id="IPR011009">
    <property type="entry name" value="Kinase-like_dom_sf"/>
</dbReference>
<sequence>MGICWSFASNNQTPPATSTTTLGHLTSSSAAGISHTTSNITTSTSSALSGKSAASGGTSSSKFSAAEPSSGGDDDMLGEEGRILSHPNLRIFTFAELRAATRNFRSDTVLGEGGFGKVYKGWIEDRGGTTASKSGSGTVIAVKKLNSESFQGYEEWQSEVNFLGCLSHPNLVKLIGYSWDEKELLLVYEFMQKGSLENHLFGRGSAVNPLPWEVRLKILIDAARGLAFLHASENKVIYRDFKASNILLDGSYNAKISDFGLAKFGPSASQSHVTTRVMGTPGYAAPEYVATGHLYVKSDVYGFGVVVVEMLTGLRVIDPNRPNGQQTLVEWIKPHLAEKRKLKDKMDSRLAGRYPSRAAVQIAQLALSCLGSEPKMRPSMKEVVATLEQIESVDERPGPTRKATNNSRNTKSYRHGGSDHRPLRHSPPPLHPPRKDPIRSRT</sequence>
<protein>
    <recommendedName>
        <fullName evidence="2">non-specific serine/threonine protein kinase</fullName>
        <ecNumber evidence="2">2.7.11.1</ecNumber>
    </recommendedName>
</protein>
<evidence type="ECO:0000313" key="16">
    <source>
        <dbReference type="EMBL" id="CAH9126005.1"/>
    </source>
</evidence>
<keyword evidence="4 12" id="KW-0723">Serine/threonine-protein kinase</keyword>
<dbReference type="GO" id="GO:0005886">
    <property type="term" value="C:plasma membrane"/>
    <property type="evidence" value="ECO:0007669"/>
    <property type="project" value="UniProtKB-SubCell"/>
</dbReference>
<feature type="domain" description="Protein kinase" evidence="14">
    <location>
        <begin position="104"/>
        <end position="390"/>
    </location>
</feature>
<accession>A0AAV0ESD4</accession>
<keyword evidence="17" id="KW-1185">Reference proteome</keyword>
<name>A0AAV0ESD4_9ASTE</name>
<evidence type="ECO:0000256" key="9">
    <source>
        <dbReference type="ARBA" id="ARBA00047899"/>
    </source>
</evidence>
<dbReference type="FunFam" id="1.10.510.10:FF:000095">
    <property type="entry name" value="protein STRUBBELIG-RECEPTOR FAMILY 8"/>
    <property type="match status" value="1"/>
</dbReference>
<keyword evidence="3" id="KW-1003">Cell membrane</keyword>
<evidence type="ECO:0000256" key="1">
    <source>
        <dbReference type="ARBA" id="ARBA00004236"/>
    </source>
</evidence>
<feature type="region of interest" description="Disordered" evidence="13">
    <location>
        <begin position="391"/>
        <end position="442"/>
    </location>
</feature>
<comment type="subcellular location">
    <subcellularLocation>
        <location evidence="1">Cell membrane</location>
    </subcellularLocation>
</comment>
<evidence type="ECO:0000256" key="4">
    <source>
        <dbReference type="ARBA" id="ARBA00022527"/>
    </source>
</evidence>